<keyword evidence="3" id="KW-1185">Reference proteome</keyword>
<evidence type="ECO:0000313" key="3">
    <source>
        <dbReference type="Proteomes" id="UP000031552"/>
    </source>
</evidence>
<feature type="transmembrane region" description="Helical" evidence="1">
    <location>
        <begin position="182"/>
        <end position="204"/>
    </location>
</feature>
<reference evidence="2" key="2">
    <citation type="submission" date="2014-09" db="EMBL/GenBank/DDBJ databases">
        <title>Criblamydia sequanensis harbors a mega-plasmid encoding arsenite resistance.</title>
        <authorList>
            <person name="Bertelli C."/>
            <person name="Goesmann A."/>
            <person name="Greub G."/>
        </authorList>
    </citation>
    <scope>NUCLEOTIDE SEQUENCE [LARGE SCALE GENOMIC DNA]</scope>
    <source>
        <strain evidence="2">CRIB-18</strain>
    </source>
</reference>
<proteinExistence type="predicted"/>
<protein>
    <submittedName>
        <fullName evidence="2">Conserved putative membrane protein</fullName>
    </submittedName>
</protein>
<dbReference type="AlphaFoldDB" id="A0A090E099"/>
<reference evidence="2" key="1">
    <citation type="submission" date="2013-12" db="EMBL/GenBank/DDBJ databases">
        <authorList>
            <person name="Linke B."/>
        </authorList>
    </citation>
    <scope>NUCLEOTIDE SEQUENCE [LARGE SCALE GENOMIC DNA]</scope>
    <source>
        <strain evidence="2">CRIB-18</strain>
    </source>
</reference>
<comment type="caution">
    <text evidence="2">The sequence shown here is derived from an EMBL/GenBank/DDBJ whole genome shotgun (WGS) entry which is preliminary data.</text>
</comment>
<gene>
    <name evidence="2" type="ORF">CSEC_1420</name>
</gene>
<organism evidence="2 3">
    <name type="scientific">Candidatus Criblamydia sequanensis CRIB-18</name>
    <dbReference type="NCBI Taxonomy" id="1437425"/>
    <lineage>
        <taxon>Bacteria</taxon>
        <taxon>Pseudomonadati</taxon>
        <taxon>Chlamydiota</taxon>
        <taxon>Chlamydiia</taxon>
        <taxon>Parachlamydiales</taxon>
        <taxon>Candidatus Criblamydiaceae</taxon>
        <taxon>Candidatus Criblamydia</taxon>
    </lineage>
</organism>
<dbReference type="EMBL" id="CCEJ010000007">
    <property type="protein sequence ID" value="CDR34239.1"/>
    <property type="molecule type" value="Genomic_DNA"/>
</dbReference>
<keyword evidence="1" id="KW-1133">Transmembrane helix</keyword>
<evidence type="ECO:0000256" key="1">
    <source>
        <dbReference type="SAM" id="Phobius"/>
    </source>
</evidence>
<name>A0A090E099_9BACT</name>
<sequence>MANPPLINTARPLWDDDDTWYIVNPTVFGNKLNAPSESNVPKIASVASASLFNKDTSENIEKKDQGVSSCAKTSLSNSRSLSQAVSKASNFIEFGAIVKKAKEDISFFGGRHIYVEGYAGSVDIEILAARTIALIVGNYEFTEEERVIGKEIKPIIDTLFKNNYSRKVTNLLTRVCLAVRDFFRNVAIIFGGLFCGSIGLRYCWMYGNERDSFKYYTISQYHKVFGKTPSTLPDMMRYNRPDRWFVK</sequence>
<keyword evidence="1" id="KW-0472">Membrane</keyword>
<accession>A0A090E099</accession>
<evidence type="ECO:0000313" key="2">
    <source>
        <dbReference type="EMBL" id="CDR34239.1"/>
    </source>
</evidence>
<keyword evidence="1" id="KW-0812">Transmembrane</keyword>
<dbReference type="OrthoDB" id="21731at2"/>
<dbReference type="Proteomes" id="UP000031552">
    <property type="component" value="Unassembled WGS sequence"/>
</dbReference>
<dbReference type="RefSeq" id="WP_041017796.1">
    <property type="nucleotide sequence ID" value="NZ_CCEJ010000007.1"/>
</dbReference>